<dbReference type="SUPFAM" id="SSF48225">
    <property type="entry name" value="Seven-hairpin glycosidases"/>
    <property type="match status" value="1"/>
</dbReference>
<organism evidence="7 8">
    <name type="scientific">Cladobotryum mycophilum</name>
    <dbReference type="NCBI Taxonomy" id="491253"/>
    <lineage>
        <taxon>Eukaryota</taxon>
        <taxon>Fungi</taxon>
        <taxon>Dikarya</taxon>
        <taxon>Ascomycota</taxon>
        <taxon>Pezizomycotina</taxon>
        <taxon>Sordariomycetes</taxon>
        <taxon>Hypocreomycetidae</taxon>
        <taxon>Hypocreales</taxon>
        <taxon>Hypocreaceae</taxon>
        <taxon>Cladobotryum</taxon>
    </lineage>
</organism>
<evidence type="ECO:0000313" key="7">
    <source>
        <dbReference type="EMBL" id="KAK5991213.1"/>
    </source>
</evidence>
<dbReference type="InterPro" id="IPR050749">
    <property type="entry name" value="Glycosyl_Hydrolase_47"/>
</dbReference>
<dbReference type="EC" id="3.2.1.-" evidence="6"/>
<dbReference type="PANTHER" id="PTHR11742:SF29">
    <property type="entry name" value="ALPHA-1,2-MANNOSIDASE"/>
    <property type="match status" value="1"/>
</dbReference>
<keyword evidence="4 6" id="KW-0378">Hydrolase</keyword>
<comment type="similarity">
    <text evidence="3 6">Belongs to the glycosyl hydrolase 47 family.</text>
</comment>
<evidence type="ECO:0000313" key="8">
    <source>
        <dbReference type="Proteomes" id="UP001338125"/>
    </source>
</evidence>
<dbReference type="InterPro" id="IPR036026">
    <property type="entry name" value="Seven-hairpin_glycosidases"/>
</dbReference>
<keyword evidence="6" id="KW-0326">Glycosidase</keyword>
<dbReference type="Gene3D" id="1.50.10.10">
    <property type="match status" value="1"/>
</dbReference>
<evidence type="ECO:0000256" key="4">
    <source>
        <dbReference type="ARBA" id="ARBA00022801"/>
    </source>
</evidence>
<keyword evidence="8" id="KW-1185">Reference proteome</keyword>
<dbReference type="InterPro" id="IPR012341">
    <property type="entry name" value="6hp_glycosidase-like_sf"/>
</dbReference>
<comment type="caution">
    <text evidence="7">The sequence shown here is derived from an EMBL/GenBank/DDBJ whole genome shotgun (WGS) entry which is preliminary data.</text>
</comment>
<dbReference type="InterPro" id="IPR001382">
    <property type="entry name" value="Glyco_hydro_47"/>
</dbReference>
<evidence type="ECO:0000256" key="6">
    <source>
        <dbReference type="RuleBase" id="RU361193"/>
    </source>
</evidence>
<dbReference type="EMBL" id="JAVFKD010000014">
    <property type="protein sequence ID" value="KAK5991213.1"/>
    <property type="molecule type" value="Genomic_DNA"/>
</dbReference>
<evidence type="ECO:0000256" key="1">
    <source>
        <dbReference type="ARBA" id="ARBA00001913"/>
    </source>
</evidence>
<dbReference type="PRINTS" id="PR00747">
    <property type="entry name" value="GLYHDRLASE47"/>
</dbReference>
<evidence type="ECO:0000256" key="3">
    <source>
        <dbReference type="ARBA" id="ARBA00007658"/>
    </source>
</evidence>
<proteinExistence type="inferred from homology"/>
<protein>
    <recommendedName>
        <fullName evidence="6">alpha-1,2-Mannosidase</fullName>
        <ecNumber evidence="6">3.2.1.-</ecNumber>
    </recommendedName>
</protein>
<comment type="cofactor">
    <cofactor evidence="1">
        <name>Ca(2+)</name>
        <dbReference type="ChEBI" id="CHEBI:29108"/>
    </cofactor>
</comment>
<dbReference type="Pfam" id="PF01532">
    <property type="entry name" value="Glyco_hydro_47"/>
    <property type="match status" value="1"/>
</dbReference>
<comment type="pathway">
    <text evidence="2">Protein modification; protein glycosylation.</text>
</comment>
<dbReference type="PANTHER" id="PTHR11742">
    <property type="entry name" value="MANNOSYL-OLIGOSACCHARIDE ALPHA-1,2-MANNOSIDASE-RELATED"/>
    <property type="match status" value="1"/>
</dbReference>
<gene>
    <name evidence="7" type="ORF">PT974_09491</name>
</gene>
<accession>A0ABR0SGA5</accession>
<dbReference type="Proteomes" id="UP001338125">
    <property type="component" value="Unassembled WGS sequence"/>
</dbReference>
<name>A0ABR0SGA5_9HYPO</name>
<keyword evidence="5" id="KW-1015">Disulfide bond</keyword>
<evidence type="ECO:0000256" key="2">
    <source>
        <dbReference type="ARBA" id="ARBA00004922"/>
    </source>
</evidence>
<sequence>MLIHGSRALLRRNTIIALVAVLALWQLRSVFYSASSSAEWARLERLMNRGASPDRYPASNASFDWSGVRHMHPIGGSKPLPEGDRRAIPRVQHRFGRESANAARARTQRLLEVREEFERSWKGYKKFAWKQDALLPLSGGAKDQFSGWAATLVDSLDALWIMGLREEFDEAVAAVADIDFGTSSSRRINIFETNIRYLGGLMAAYDLSHRDVLLTKAVELGNLIYAGFNTDNGMPVDFLDFEAAKHGKGLFPEGHVVSASPGTLSLELAHLSQLTGDPKYYNAVSRVMDLFYEGQNKTKIPGMWPMTVSMSRMDVTSGNTFTLGGNADSLYEYLPKMHQLLGGGDIKYEFMSKFFLKTVDQHFLFRPMLPDGEDILMPGNVNIDYTEKPVLDPETEHLACFVGGMYGLAGRLFNKPAHVDTGVRLTNGCVFAYRAFPTGMMPERLDMAPCRDPSHCPWDEDYWVQQRLRRPEWEKHLPKGFTTAKDPRYLLRPEAIESVFYMYRLTGQTEFQDAAWDMFTAIRNGTRTEYANAAVLDVTRGDYPLPQEDYMESFWLAETLKYFYLVFSPPDIISLDDFVLNTEAHPFRILK</sequence>
<reference evidence="7 8" key="1">
    <citation type="submission" date="2024-01" db="EMBL/GenBank/DDBJ databases">
        <title>Complete genome of Cladobotryum mycophilum ATHUM6906.</title>
        <authorList>
            <person name="Christinaki A.C."/>
            <person name="Myridakis A.I."/>
            <person name="Kouvelis V.N."/>
        </authorList>
    </citation>
    <scope>NUCLEOTIDE SEQUENCE [LARGE SCALE GENOMIC DNA]</scope>
    <source>
        <strain evidence="7 8">ATHUM6906</strain>
    </source>
</reference>
<evidence type="ECO:0000256" key="5">
    <source>
        <dbReference type="ARBA" id="ARBA00023157"/>
    </source>
</evidence>